<dbReference type="PANTHER" id="PTHR13393:SF0">
    <property type="entry name" value="RNA N6-ADENOSINE-METHYLTRANSFERASE METTL16"/>
    <property type="match status" value="1"/>
</dbReference>
<comment type="similarity">
    <text evidence="1 5">Belongs to the methyltransferase superfamily. METTL16/RlmF family.</text>
</comment>
<dbReference type="InterPro" id="IPR010286">
    <property type="entry name" value="METTL16/RlmF"/>
</dbReference>
<keyword evidence="9" id="KW-1185">Reference proteome</keyword>
<dbReference type="InterPro" id="IPR017182">
    <property type="entry name" value="METTL16/PsiM"/>
</dbReference>
<dbReference type="Gene3D" id="3.40.50.150">
    <property type="entry name" value="Vaccinia Virus protein VP39"/>
    <property type="match status" value="1"/>
</dbReference>
<dbReference type="GO" id="GO:0008168">
    <property type="term" value="F:methyltransferase activity"/>
    <property type="evidence" value="ECO:0007669"/>
    <property type="project" value="UniProtKB-UniRule"/>
</dbReference>
<evidence type="ECO:0000313" key="8">
    <source>
        <dbReference type="EMBL" id="TPP67181.1"/>
    </source>
</evidence>
<comment type="caution">
    <text evidence="8">The sequence shown here is derived from an EMBL/GenBank/DDBJ whole genome shotgun (WGS) entry which is preliminary data.</text>
</comment>
<dbReference type="PANTHER" id="PTHR13393">
    <property type="entry name" value="SAM-DEPENDENT METHYLTRANSFERASE"/>
    <property type="match status" value="1"/>
</dbReference>
<evidence type="ECO:0000256" key="5">
    <source>
        <dbReference type="PIRNR" id="PIRNR037350"/>
    </source>
</evidence>
<keyword evidence="2 5" id="KW-0489">Methyltransferase</keyword>
<evidence type="ECO:0000256" key="1">
    <source>
        <dbReference type="ARBA" id="ARBA00005878"/>
    </source>
</evidence>
<gene>
    <name evidence="8" type="ORF">FGIG_05906</name>
</gene>
<dbReference type="PIRSF" id="PIRSF037350">
    <property type="entry name" value="Mtase_ZK1128_prd"/>
    <property type="match status" value="1"/>
</dbReference>
<feature type="region of interest" description="Disordered" evidence="7">
    <location>
        <begin position="388"/>
        <end position="430"/>
    </location>
</feature>
<evidence type="ECO:0000313" key="9">
    <source>
        <dbReference type="Proteomes" id="UP000316759"/>
    </source>
</evidence>
<dbReference type="STRING" id="46835.A0A504Z430"/>
<feature type="binding site" evidence="6">
    <location>
        <position position="145"/>
    </location>
    <ligand>
        <name>S-adenosyl-L-methionine</name>
        <dbReference type="ChEBI" id="CHEBI:59789"/>
    </ligand>
</feature>
<sequence length="580" mass="65429">MALNKYMHPRNPYRHKKPNFRQLAEKYPFFKEIAQEDENGRVTVDFKMPSHLAALSKALLLEDFDISVELPLDRLVPTVPLRLNYILWLEDIAKSELFFYLSQNDIIGFVRPSSPVRVLDVGVGASCIYPLLGAKKNSWNFVGTETDQRNLTFARENVTRNGLQNLIKLIHVKEEESSVDAAFTLMDAQQASSPFYLDLVMANPPFFCDTSDAIGTTTSRSITRPEARTVSSAARQESQTRGGEVYYCMRIARDSVKYATRVGVFTVMLGKKSSVVPMKRILRKLKIPRASVYELCQGRIMRWGLAWTFLPGVEFPQSEFRRLRKSERPPLSLVLPATVSCLPKYTVDELLCWLRNEFKQLKMRVLDQKNRAELGGIHLSITASENTWTHSRRKRREAQRSTLNSTNSNAPMEQESLRPPTPSSNTTDSSVNGICSLFVGSKRAHPESEKTTYLGPGVPMLPETPDISDAHADEIKRARVVDEACDEADAWYEEVPQIPTEQYEECPVAKAEPVIQADVFVEQNADDTKHSDTSEADADDDQNLLSSGLSGPLVIKIAWVSGTCREAANQILCYLKNRLR</sequence>
<dbReference type="SUPFAM" id="SSF53335">
    <property type="entry name" value="S-adenosyl-L-methionine-dependent methyltransferases"/>
    <property type="match status" value="1"/>
</dbReference>
<dbReference type="GO" id="GO:0005634">
    <property type="term" value="C:nucleus"/>
    <property type="evidence" value="ECO:0007669"/>
    <property type="project" value="TreeGrafter"/>
</dbReference>
<keyword evidence="4 6" id="KW-0949">S-adenosyl-L-methionine</keyword>
<feature type="compositionally biased region" description="Polar residues" evidence="7">
    <location>
        <begin position="400"/>
        <end position="411"/>
    </location>
</feature>
<organism evidence="8 9">
    <name type="scientific">Fasciola gigantica</name>
    <name type="common">Giant liver fluke</name>
    <dbReference type="NCBI Taxonomy" id="46835"/>
    <lineage>
        <taxon>Eukaryota</taxon>
        <taxon>Metazoa</taxon>
        <taxon>Spiralia</taxon>
        <taxon>Lophotrochozoa</taxon>
        <taxon>Platyhelminthes</taxon>
        <taxon>Trematoda</taxon>
        <taxon>Digenea</taxon>
        <taxon>Plagiorchiida</taxon>
        <taxon>Echinostomata</taxon>
        <taxon>Echinostomatoidea</taxon>
        <taxon>Fasciolidae</taxon>
        <taxon>Fasciola</taxon>
    </lineage>
</organism>
<evidence type="ECO:0000256" key="3">
    <source>
        <dbReference type="ARBA" id="ARBA00022679"/>
    </source>
</evidence>
<evidence type="ECO:0000256" key="4">
    <source>
        <dbReference type="ARBA" id="ARBA00022691"/>
    </source>
</evidence>
<feature type="binding site" evidence="6">
    <location>
        <position position="82"/>
    </location>
    <ligand>
        <name>S-adenosyl-L-methionine</name>
        <dbReference type="ChEBI" id="CHEBI:59789"/>
    </ligand>
</feature>
<dbReference type="Proteomes" id="UP000316759">
    <property type="component" value="Unassembled WGS sequence"/>
</dbReference>
<feature type="binding site" evidence="6">
    <location>
        <position position="203"/>
    </location>
    <ligand>
        <name>S-adenosyl-L-methionine</name>
        <dbReference type="ChEBI" id="CHEBI:59789"/>
    </ligand>
</feature>
<evidence type="ECO:0000256" key="6">
    <source>
        <dbReference type="PIRSR" id="PIRSR037350-1"/>
    </source>
</evidence>
<feature type="binding site" evidence="6">
    <location>
        <position position="122"/>
    </location>
    <ligand>
        <name>S-adenosyl-L-methionine</name>
        <dbReference type="ChEBI" id="CHEBI:59789"/>
    </ligand>
</feature>
<dbReference type="InterPro" id="IPR029063">
    <property type="entry name" value="SAM-dependent_MTases_sf"/>
</dbReference>
<feature type="region of interest" description="Disordered" evidence="7">
    <location>
        <begin position="525"/>
        <end position="544"/>
    </location>
</feature>
<dbReference type="EC" id="2.1.1.-" evidence="5"/>
<evidence type="ECO:0000256" key="7">
    <source>
        <dbReference type="SAM" id="MobiDB-lite"/>
    </source>
</evidence>
<dbReference type="AlphaFoldDB" id="A0A504Z430"/>
<dbReference type="OrthoDB" id="514248at2759"/>
<reference evidence="8 9" key="1">
    <citation type="submission" date="2019-04" db="EMBL/GenBank/DDBJ databases">
        <title>Annotation for the trematode Fasciola gigantica.</title>
        <authorList>
            <person name="Choi Y.-J."/>
        </authorList>
    </citation>
    <scope>NUCLEOTIDE SEQUENCE [LARGE SCALE GENOMIC DNA]</scope>
    <source>
        <strain evidence="8">Uganda_cow_1</strain>
    </source>
</reference>
<dbReference type="GO" id="GO:0070475">
    <property type="term" value="P:rRNA base methylation"/>
    <property type="evidence" value="ECO:0007669"/>
    <property type="project" value="TreeGrafter"/>
</dbReference>
<dbReference type="Pfam" id="PF05971">
    <property type="entry name" value="Methyltransf_10"/>
    <property type="match status" value="1"/>
</dbReference>
<accession>A0A504Z430</accession>
<proteinExistence type="inferred from homology"/>
<dbReference type="EMBL" id="SUNJ01000979">
    <property type="protein sequence ID" value="TPP67181.1"/>
    <property type="molecule type" value="Genomic_DNA"/>
</dbReference>
<name>A0A504Z430_FASGI</name>
<evidence type="ECO:0000256" key="2">
    <source>
        <dbReference type="ARBA" id="ARBA00022603"/>
    </source>
</evidence>
<keyword evidence="3 5" id="KW-0808">Transferase</keyword>
<protein>
    <recommendedName>
        <fullName evidence="5">U6 small nuclear RNA (adenine-(43)-N(6))-methyltransferase</fullName>
        <ecNumber evidence="5">2.1.1.-</ecNumber>
    </recommendedName>
</protein>